<keyword evidence="6" id="KW-0456">Lyase</keyword>
<dbReference type="InterPro" id="IPR006156">
    <property type="entry name" value="Dihydroneopterin_aldolase"/>
</dbReference>
<dbReference type="EMBL" id="ML977191">
    <property type="protein sequence ID" value="KAF1981928.1"/>
    <property type="molecule type" value="Genomic_DNA"/>
</dbReference>
<dbReference type="InterPro" id="IPR006157">
    <property type="entry name" value="FolB_dom"/>
</dbReference>
<evidence type="ECO:0000256" key="2">
    <source>
        <dbReference type="ARBA" id="ARBA00005013"/>
    </source>
</evidence>
<evidence type="ECO:0000259" key="8">
    <source>
        <dbReference type="SMART" id="SM00905"/>
    </source>
</evidence>
<feature type="non-terminal residue" evidence="9">
    <location>
        <position position="227"/>
    </location>
</feature>
<dbReference type="Pfam" id="PF02152">
    <property type="entry name" value="FolB"/>
    <property type="match status" value="2"/>
</dbReference>
<keyword evidence="5" id="KW-0289">Folate biosynthesis</keyword>
<comment type="similarity">
    <text evidence="3">Belongs to the DHNA family.</text>
</comment>
<gene>
    <name evidence="9" type="ORF">K402DRAFT_302290</name>
</gene>
<dbReference type="SUPFAM" id="SSF55620">
    <property type="entry name" value="Tetrahydrobiopterin biosynthesis enzymes-like"/>
    <property type="match status" value="2"/>
</dbReference>
<sequence length="227" mass="24769">DQWHRANYPQPASIDCRIRTSIAEAGKSDDVANTVNYGTLSKAIHKLAAYSKSFDDLKAFAEALCKTASETAGNDTHKDCAVEVTVTLPQALILGEGFGIQLKQDKSGKEDALQTQSLHAFVRSLRVACVIGINPHERVEKQPVVLDLTFYEVKDALFKEYATVVKRISDMIEQSSYGTLEALATNVARIACESGLMETVNVAVNKPAAIRFAVASGVEITRDRAFF</sequence>
<evidence type="ECO:0000313" key="9">
    <source>
        <dbReference type="EMBL" id="KAF1981928.1"/>
    </source>
</evidence>
<reference evidence="9" key="1">
    <citation type="journal article" date="2020" name="Stud. Mycol.">
        <title>101 Dothideomycetes genomes: a test case for predicting lifestyles and emergence of pathogens.</title>
        <authorList>
            <person name="Haridas S."/>
            <person name="Albert R."/>
            <person name="Binder M."/>
            <person name="Bloem J."/>
            <person name="Labutti K."/>
            <person name="Salamov A."/>
            <person name="Andreopoulos B."/>
            <person name="Baker S."/>
            <person name="Barry K."/>
            <person name="Bills G."/>
            <person name="Bluhm B."/>
            <person name="Cannon C."/>
            <person name="Castanera R."/>
            <person name="Culley D."/>
            <person name="Daum C."/>
            <person name="Ezra D."/>
            <person name="Gonzalez J."/>
            <person name="Henrissat B."/>
            <person name="Kuo A."/>
            <person name="Liang C."/>
            <person name="Lipzen A."/>
            <person name="Lutzoni F."/>
            <person name="Magnuson J."/>
            <person name="Mondo S."/>
            <person name="Nolan M."/>
            <person name="Ohm R."/>
            <person name="Pangilinan J."/>
            <person name="Park H.-J."/>
            <person name="Ramirez L."/>
            <person name="Alfaro M."/>
            <person name="Sun H."/>
            <person name="Tritt A."/>
            <person name="Yoshinaga Y."/>
            <person name="Zwiers L.-H."/>
            <person name="Turgeon B."/>
            <person name="Goodwin S."/>
            <person name="Spatafora J."/>
            <person name="Crous P."/>
            <person name="Grigoriev I."/>
        </authorList>
    </citation>
    <scope>NUCLEOTIDE SEQUENCE</scope>
    <source>
        <strain evidence="9">CBS 113979</strain>
    </source>
</reference>
<dbReference type="SMART" id="SM00905">
    <property type="entry name" value="FolB"/>
    <property type="match status" value="2"/>
</dbReference>
<dbReference type="PANTHER" id="PTHR42844:SF1">
    <property type="entry name" value="DIHYDRONEOPTERIN ALDOLASE 1-RELATED"/>
    <property type="match status" value="1"/>
</dbReference>
<evidence type="ECO:0000256" key="1">
    <source>
        <dbReference type="ARBA" id="ARBA00001353"/>
    </source>
</evidence>
<feature type="domain" description="Dihydroneopterin aldolase/epimerase" evidence="8">
    <location>
        <begin position="120"/>
        <end position="222"/>
    </location>
</feature>
<dbReference type="PANTHER" id="PTHR42844">
    <property type="entry name" value="DIHYDRONEOPTERIN ALDOLASE 1-RELATED"/>
    <property type="match status" value="1"/>
</dbReference>
<dbReference type="GO" id="GO:0046656">
    <property type="term" value="P:folic acid biosynthetic process"/>
    <property type="evidence" value="ECO:0007669"/>
    <property type="project" value="UniProtKB-KW"/>
</dbReference>
<dbReference type="InterPro" id="IPR043133">
    <property type="entry name" value="GTP-CH-I_C/QueF"/>
</dbReference>
<accession>A0A6G1GMH3</accession>
<dbReference type="OrthoDB" id="5425486at2759"/>
<name>A0A6G1GMH3_9PEZI</name>
<feature type="domain" description="Dihydroneopterin aldolase/epimerase" evidence="8">
    <location>
        <begin position="7"/>
        <end position="104"/>
    </location>
</feature>
<dbReference type="Gene3D" id="3.30.1130.10">
    <property type="match status" value="2"/>
</dbReference>
<proteinExistence type="inferred from homology"/>
<organism evidence="9 10">
    <name type="scientific">Aulographum hederae CBS 113979</name>
    <dbReference type="NCBI Taxonomy" id="1176131"/>
    <lineage>
        <taxon>Eukaryota</taxon>
        <taxon>Fungi</taxon>
        <taxon>Dikarya</taxon>
        <taxon>Ascomycota</taxon>
        <taxon>Pezizomycotina</taxon>
        <taxon>Dothideomycetes</taxon>
        <taxon>Pleosporomycetidae</taxon>
        <taxon>Aulographales</taxon>
        <taxon>Aulographaceae</taxon>
    </lineage>
</organism>
<evidence type="ECO:0000256" key="3">
    <source>
        <dbReference type="ARBA" id="ARBA00005708"/>
    </source>
</evidence>
<dbReference type="GO" id="GO:0005737">
    <property type="term" value="C:cytoplasm"/>
    <property type="evidence" value="ECO:0007669"/>
    <property type="project" value="TreeGrafter"/>
</dbReference>
<protein>
    <recommendedName>
        <fullName evidence="4">dihydroneopterin aldolase</fullName>
        <ecNumber evidence="4">4.1.2.25</ecNumber>
    </recommendedName>
    <alternativeName>
        <fullName evidence="7">7,8-dihydroneopterin aldolase</fullName>
    </alternativeName>
</protein>
<evidence type="ECO:0000313" key="10">
    <source>
        <dbReference type="Proteomes" id="UP000800041"/>
    </source>
</evidence>
<feature type="non-terminal residue" evidence="9">
    <location>
        <position position="1"/>
    </location>
</feature>
<dbReference type="GO" id="GO:0004150">
    <property type="term" value="F:dihydroneopterin aldolase activity"/>
    <property type="evidence" value="ECO:0007669"/>
    <property type="project" value="UniProtKB-EC"/>
</dbReference>
<comment type="catalytic activity">
    <reaction evidence="1">
        <text>7,8-dihydroneopterin = 6-hydroxymethyl-7,8-dihydropterin + glycolaldehyde</text>
        <dbReference type="Rhea" id="RHEA:10540"/>
        <dbReference type="ChEBI" id="CHEBI:17001"/>
        <dbReference type="ChEBI" id="CHEBI:17071"/>
        <dbReference type="ChEBI" id="CHEBI:44841"/>
        <dbReference type="EC" id="4.1.2.25"/>
    </reaction>
</comment>
<dbReference type="EC" id="4.1.2.25" evidence="4"/>
<keyword evidence="10" id="KW-1185">Reference proteome</keyword>
<comment type="pathway">
    <text evidence="2">Cofactor biosynthesis; tetrahydrofolate biosynthesis; 2-amino-4-hydroxy-6-hydroxymethyl-7,8-dihydropteridine diphosphate from 7,8-dihydroneopterin triphosphate: step 3/4.</text>
</comment>
<evidence type="ECO:0000256" key="6">
    <source>
        <dbReference type="ARBA" id="ARBA00023239"/>
    </source>
</evidence>
<dbReference type="NCBIfam" id="TIGR00526">
    <property type="entry name" value="folB_dom"/>
    <property type="match status" value="1"/>
</dbReference>
<dbReference type="Proteomes" id="UP000800041">
    <property type="component" value="Unassembled WGS sequence"/>
</dbReference>
<evidence type="ECO:0000256" key="5">
    <source>
        <dbReference type="ARBA" id="ARBA00022909"/>
    </source>
</evidence>
<dbReference type="AlphaFoldDB" id="A0A6G1GMH3"/>
<evidence type="ECO:0000256" key="7">
    <source>
        <dbReference type="ARBA" id="ARBA00032903"/>
    </source>
</evidence>
<evidence type="ECO:0000256" key="4">
    <source>
        <dbReference type="ARBA" id="ARBA00013043"/>
    </source>
</evidence>